<evidence type="ECO:0000313" key="3">
    <source>
        <dbReference type="Proteomes" id="UP000434223"/>
    </source>
</evidence>
<sequence length="118" mass="12272">MKIVIGGQMGKEEIKDLIVTTMGTECEVAIRDDVAAAMDVKSRNADLYLGACMTGGGGALAMAIAILGYGACMTVSDADENAIRDALKSGKKAFGFTPSMSRTVVPVIVRLAKDAVKN</sequence>
<dbReference type="EMBL" id="WNME01000016">
    <property type="protein sequence ID" value="MUB65603.1"/>
    <property type="molecule type" value="Genomic_DNA"/>
</dbReference>
<proteinExistence type="predicted"/>
<feature type="transmembrane region" description="Helical" evidence="1">
    <location>
        <begin position="47"/>
        <end position="71"/>
    </location>
</feature>
<evidence type="ECO:0000256" key="1">
    <source>
        <dbReference type="SAM" id="Phobius"/>
    </source>
</evidence>
<reference evidence="2 3" key="1">
    <citation type="submission" date="2019-09" db="EMBL/GenBank/DDBJ databases">
        <title>Draft genome sequencing of Hungatella hathewayi 123Y-2.</title>
        <authorList>
            <person name="Lv Q."/>
            <person name="Li S."/>
        </authorList>
    </citation>
    <scope>NUCLEOTIDE SEQUENCE [LARGE SCALE GENOMIC DNA]</scope>
    <source>
        <strain evidence="2 3">123Y-2</strain>
    </source>
</reference>
<keyword evidence="1" id="KW-0472">Membrane</keyword>
<dbReference type="AlphaFoldDB" id="A0AAW9WMH9"/>
<organism evidence="2 3">
    <name type="scientific">Hungatella hathewayi</name>
    <dbReference type="NCBI Taxonomy" id="154046"/>
    <lineage>
        <taxon>Bacteria</taxon>
        <taxon>Bacillati</taxon>
        <taxon>Bacillota</taxon>
        <taxon>Clostridia</taxon>
        <taxon>Lachnospirales</taxon>
        <taxon>Lachnospiraceae</taxon>
        <taxon>Hungatella</taxon>
    </lineage>
</organism>
<dbReference type="InterPro" id="IPR021238">
    <property type="entry name" value="DUF2620"/>
</dbReference>
<dbReference type="Pfam" id="PF10941">
    <property type="entry name" value="DUF2620"/>
    <property type="match status" value="1"/>
</dbReference>
<accession>A0AAW9WMH9</accession>
<evidence type="ECO:0000313" key="2">
    <source>
        <dbReference type="EMBL" id="MUB65603.1"/>
    </source>
</evidence>
<dbReference type="Proteomes" id="UP000434223">
    <property type="component" value="Unassembled WGS sequence"/>
</dbReference>
<comment type="caution">
    <text evidence="2">The sequence shown here is derived from an EMBL/GenBank/DDBJ whole genome shotgun (WGS) entry which is preliminary data.</text>
</comment>
<keyword evidence="1" id="KW-0812">Transmembrane</keyword>
<name>A0AAW9WMH9_9FIRM</name>
<dbReference type="RefSeq" id="WP_055650689.1">
    <property type="nucleotide sequence ID" value="NZ_CZAZ01000014.1"/>
</dbReference>
<keyword evidence="1" id="KW-1133">Transmembrane helix</keyword>
<protein>
    <submittedName>
        <fullName evidence="2">DUF2620 family protein</fullName>
    </submittedName>
</protein>
<gene>
    <name evidence="2" type="ORF">GNE07_21500</name>
</gene>